<dbReference type="InterPro" id="IPR010328">
    <property type="entry name" value="DUF928"/>
</dbReference>
<comment type="caution">
    <text evidence="3">The sequence shown here is derived from an EMBL/GenBank/DDBJ whole genome shotgun (WGS) entry which is preliminary data.</text>
</comment>
<evidence type="ECO:0008006" key="5">
    <source>
        <dbReference type="Google" id="ProtNLM"/>
    </source>
</evidence>
<evidence type="ECO:0000313" key="4">
    <source>
        <dbReference type="Proteomes" id="UP000702425"/>
    </source>
</evidence>
<evidence type="ECO:0000256" key="2">
    <source>
        <dbReference type="SAM" id="SignalP"/>
    </source>
</evidence>
<evidence type="ECO:0000256" key="1">
    <source>
        <dbReference type="SAM" id="MobiDB-lite"/>
    </source>
</evidence>
<organism evidence="3 4">
    <name type="scientific">Microcoleus asticus IPMA8</name>
    <dbReference type="NCBI Taxonomy" id="2563858"/>
    <lineage>
        <taxon>Bacteria</taxon>
        <taxon>Bacillati</taxon>
        <taxon>Cyanobacteriota</taxon>
        <taxon>Cyanophyceae</taxon>
        <taxon>Oscillatoriophycideae</taxon>
        <taxon>Oscillatoriales</taxon>
        <taxon>Microcoleaceae</taxon>
        <taxon>Microcoleus</taxon>
        <taxon>Microcoleus asticus</taxon>
    </lineage>
</organism>
<feature type="region of interest" description="Disordered" evidence="1">
    <location>
        <begin position="34"/>
        <end position="70"/>
    </location>
</feature>
<feature type="chain" id="PRO_5047033307" description="DUF928 domain-containing protein" evidence="2">
    <location>
        <begin position="26"/>
        <end position="260"/>
    </location>
</feature>
<feature type="signal peptide" evidence="2">
    <location>
        <begin position="1"/>
        <end position="25"/>
    </location>
</feature>
<dbReference type="Proteomes" id="UP000702425">
    <property type="component" value="Unassembled WGS sequence"/>
</dbReference>
<feature type="compositionally biased region" description="Basic and acidic residues" evidence="1">
    <location>
        <begin position="54"/>
        <end position="63"/>
    </location>
</feature>
<dbReference type="Pfam" id="PF06051">
    <property type="entry name" value="DUF928"/>
    <property type="match status" value="1"/>
</dbReference>
<evidence type="ECO:0000313" key="3">
    <source>
        <dbReference type="EMBL" id="NQE35291.1"/>
    </source>
</evidence>
<dbReference type="RefSeq" id="WP_172188560.1">
    <property type="nucleotide sequence ID" value="NZ_CAWPPK010000265.1"/>
</dbReference>
<protein>
    <recommendedName>
        <fullName evidence="5">DUF928 domain-containing protein</fullName>
    </recommendedName>
</protein>
<proteinExistence type="predicted"/>
<gene>
    <name evidence="3" type="ORF">E5S67_03021</name>
</gene>
<keyword evidence="4" id="KW-1185">Reference proteome</keyword>
<keyword evidence="2" id="KW-0732">Signal</keyword>
<sequence>MKKTTKFLITLTSVGSIVLIATLNASQLAVVGQPTPNNVDGGPPTRSGGPRFVQPREDIDRPPTRLGGPVRGGCGSISQLRLTALVPKNKIGRTVSDYPTFLFYLPQTDAKLAEFILQDQSGNQIYKQDVTISNLSGVIGVSIPANTNVPPLEVGKSYRWNFTVICDAQDRSSDQIESGVVRRVELSADIRSQLEKADARQKTVIYAENGIWQDALSTLAAARRVNPNDAELAADWESLLDSVTWGEIAKEPIVEIEQQP</sequence>
<name>A0ABX2CY15_9CYAN</name>
<reference evidence="3 4" key="1">
    <citation type="journal article" date="2020" name="Sci. Rep.">
        <title>A novel cyanobacterial geosmin producer, revising GeoA distribution and dispersion patterns in Bacteria.</title>
        <authorList>
            <person name="Churro C."/>
            <person name="Semedo-Aguiar A.P."/>
            <person name="Silva A.D."/>
            <person name="Pereira-Leal J.B."/>
            <person name="Leite R.B."/>
        </authorList>
    </citation>
    <scope>NUCLEOTIDE SEQUENCE [LARGE SCALE GENOMIC DNA]</scope>
    <source>
        <strain evidence="3 4">IPMA8</strain>
    </source>
</reference>
<dbReference type="EMBL" id="SRRZ01000051">
    <property type="protein sequence ID" value="NQE35291.1"/>
    <property type="molecule type" value="Genomic_DNA"/>
</dbReference>
<accession>A0ABX2CY15</accession>